<dbReference type="GeneTree" id="ENSGT00390000011926"/>
<evidence type="ECO:0008006" key="3">
    <source>
        <dbReference type="Google" id="ProtNLM"/>
    </source>
</evidence>
<proteinExistence type="predicted"/>
<keyword evidence="2" id="KW-1185">Reference proteome</keyword>
<dbReference type="Bgee" id="ENSOANG00000013789">
    <property type="expression patterns" value="Expressed in testis and 4 other cell types or tissues"/>
</dbReference>
<reference evidence="1" key="3">
    <citation type="submission" date="2025-09" db="UniProtKB">
        <authorList>
            <consortium name="Ensembl"/>
        </authorList>
    </citation>
    <scope>IDENTIFICATION</scope>
    <source>
        <strain evidence="1">Glennie</strain>
    </source>
</reference>
<dbReference type="Pfam" id="PF15669">
    <property type="entry name" value="CCDC24"/>
    <property type="match status" value="1"/>
</dbReference>
<dbReference type="Proteomes" id="UP000002279">
    <property type="component" value="Chromosome 18"/>
</dbReference>
<evidence type="ECO:0000313" key="2">
    <source>
        <dbReference type="Proteomes" id="UP000002279"/>
    </source>
</evidence>
<gene>
    <name evidence="1" type="primary">CCDC24</name>
</gene>
<dbReference type="InParanoid" id="A0A6I8NJB1"/>
<dbReference type="PANTHER" id="PTHR28601">
    <property type="entry name" value="COILED-COIL DOMAIN-CONTAINING PROTEIN 24"/>
    <property type="match status" value="1"/>
</dbReference>
<dbReference type="InterPro" id="IPR031367">
    <property type="entry name" value="CCDC24"/>
</dbReference>
<accession>A0A6I8NJB1</accession>
<name>A0A6I8NJB1_ORNAN</name>
<organism evidence="1 2">
    <name type="scientific">Ornithorhynchus anatinus</name>
    <name type="common">Duckbill platypus</name>
    <dbReference type="NCBI Taxonomy" id="9258"/>
    <lineage>
        <taxon>Eukaryota</taxon>
        <taxon>Metazoa</taxon>
        <taxon>Chordata</taxon>
        <taxon>Craniata</taxon>
        <taxon>Vertebrata</taxon>
        <taxon>Euteleostomi</taxon>
        <taxon>Mammalia</taxon>
        <taxon>Monotremata</taxon>
        <taxon>Ornithorhynchidae</taxon>
        <taxon>Ornithorhynchus</taxon>
    </lineage>
</organism>
<dbReference type="Ensembl" id="ENSOANT00000059305.1">
    <property type="protein sequence ID" value="ENSOANP00000041176.1"/>
    <property type="gene ID" value="ENSOANG00000013789.3"/>
</dbReference>
<dbReference type="AlphaFoldDB" id="A0A6I8NJB1"/>
<sequence length="293" mass="32526">MRATPRPSPSVWELVEDHVPTSERLEVKRILGEAAVDLSLELRAEVKTLLELLEEVRSAQPAHPQPPCTLLAPAPLVRDIVKQELFLLLESLRRKATQEGRDGAEVLAQYSPRVVRFALGLGPEADAKGDDGKPEMPALQNAANGNELRTWDLDSIKDKLNVSGIDQVVQHLRGLLETECQALERDISVLQCCLEEVHNWPPETPTVAPEPTLAELKVEKRAMERALHGMTHPSALQEMQPPATWELWGRSLFLPTVLAASIWMPRGGSRWAEPGPRLREEVGRALPPPRAAM</sequence>
<dbReference type="PANTHER" id="PTHR28601:SF1">
    <property type="entry name" value="COILED-COIL DOMAIN-CONTAINING PROTEIN 24"/>
    <property type="match status" value="1"/>
</dbReference>
<reference evidence="1" key="2">
    <citation type="submission" date="2025-08" db="UniProtKB">
        <authorList>
            <consortium name="Ensembl"/>
        </authorList>
    </citation>
    <scope>IDENTIFICATION</scope>
    <source>
        <strain evidence="1">Glennie</strain>
    </source>
</reference>
<reference evidence="1 2" key="1">
    <citation type="journal article" date="2008" name="Nature">
        <title>Genome analysis of the platypus reveals unique signatures of evolution.</title>
        <authorList>
            <person name="Warren W.C."/>
            <person name="Hillier L.W."/>
            <person name="Marshall Graves J.A."/>
            <person name="Birney E."/>
            <person name="Ponting C.P."/>
            <person name="Grutzner F."/>
            <person name="Belov K."/>
            <person name="Miller W."/>
            <person name="Clarke L."/>
            <person name="Chinwalla A.T."/>
            <person name="Yang S.P."/>
            <person name="Heger A."/>
            <person name="Locke D.P."/>
            <person name="Miethke P."/>
            <person name="Waters P.D."/>
            <person name="Veyrunes F."/>
            <person name="Fulton L."/>
            <person name="Fulton B."/>
            <person name="Graves T."/>
            <person name="Wallis J."/>
            <person name="Puente X.S."/>
            <person name="Lopez-Otin C."/>
            <person name="Ordonez G.R."/>
            <person name="Eichler E.E."/>
            <person name="Chen L."/>
            <person name="Cheng Z."/>
            <person name="Deakin J.E."/>
            <person name="Alsop A."/>
            <person name="Thompson K."/>
            <person name="Kirby P."/>
            <person name="Papenfuss A.T."/>
            <person name="Wakefield M.J."/>
            <person name="Olender T."/>
            <person name="Lancet D."/>
            <person name="Huttley G.A."/>
            <person name="Smit A.F."/>
            <person name="Pask A."/>
            <person name="Temple-Smith P."/>
            <person name="Batzer M.A."/>
            <person name="Walker J.A."/>
            <person name="Konkel M.K."/>
            <person name="Harris R.S."/>
            <person name="Whittington C.M."/>
            <person name="Wong E.S."/>
            <person name="Gemmell N.J."/>
            <person name="Buschiazzo E."/>
            <person name="Vargas Jentzsch I.M."/>
            <person name="Merkel A."/>
            <person name="Schmitz J."/>
            <person name="Zemann A."/>
            <person name="Churakov G."/>
            <person name="Kriegs J.O."/>
            <person name="Brosius J."/>
            <person name="Murchison E.P."/>
            <person name="Sachidanandam R."/>
            <person name="Smith C."/>
            <person name="Hannon G.J."/>
            <person name="Tsend-Ayush E."/>
            <person name="McMillan D."/>
            <person name="Attenborough R."/>
            <person name="Rens W."/>
            <person name="Ferguson-Smith M."/>
            <person name="Lefevre C.M."/>
            <person name="Sharp J.A."/>
            <person name="Nicholas K.R."/>
            <person name="Ray D.A."/>
            <person name="Kube M."/>
            <person name="Reinhardt R."/>
            <person name="Pringle T.H."/>
            <person name="Taylor J."/>
            <person name="Jones R.C."/>
            <person name="Nixon B."/>
            <person name="Dacheux J.L."/>
            <person name="Niwa H."/>
            <person name="Sekita Y."/>
            <person name="Huang X."/>
            <person name="Stark A."/>
            <person name="Kheradpour P."/>
            <person name="Kellis M."/>
            <person name="Flicek P."/>
            <person name="Chen Y."/>
            <person name="Webber C."/>
            <person name="Hardison R."/>
            <person name="Nelson J."/>
            <person name="Hallsworth-Pepin K."/>
            <person name="Delehaunty K."/>
            <person name="Markovic C."/>
            <person name="Minx P."/>
            <person name="Feng Y."/>
            <person name="Kremitzki C."/>
            <person name="Mitreva M."/>
            <person name="Glasscock J."/>
            <person name="Wylie T."/>
            <person name="Wohldmann P."/>
            <person name="Thiru P."/>
            <person name="Nhan M.N."/>
            <person name="Pohl C.S."/>
            <person name="Smith S.M."/>
            <person name="Hou S."/>
            <person name="Nefedov M."/>
            <person name="de Jong P.J."/>
            <person name="Renfree M.B."/>
            <person name="Mardis E.R."/>
            <person name="Wilson R.K."/>
        </authorList>
    </citation>
    <scope>NUCLEOTIDE SEQUENCE [LARGE SCALE GENOMIC DNA]</scope>
    <source>
        <strain evidence="1 2">Glennie</strain>
    </source>
</reference>
<protein>
    <recommendedName>
        <fullName evidence="3">Coiled-coil domain containing 24</fullName>
    </recommendedName>
</protein>
<dbReference type="OMA" id="LASTCRW"/>
<evidence type="ECO:0000313" key="1">
    <source>
        <dbReference type="Ensembl" id="ENSOANP00000041176.1"/>
    </source>
</evidence>
<dbReference type="FunCoup" id="A0A6I8NJB1">
    <property type="interactions" value="20"/>
</dbReference>